<feature type="transmembrane region" description="Helical" evidence="1">
    <location>
        <begin position="18"/>
        <end position="37"/>
    </location>
</feature>
<gene>
    <name evidence="2" type="ORF">WG219_20150</name>
</gene>
<keyword evidence="1" id="KW-1133">Transmembrane helix</keyword>
<keyword evidence="1" id="KW-0472">Membrane</keyword>
<reference evidence="2 3" key="1">
    <citation type="submission" date="2024-03" db="EMBL/GenBank/DDBJ databases">
        <title>Complete genome of BD2.</title>
        <authorList>
            <person name="Cao G."/>
        </authorList>
    </citation>
    <scope>NUCLEOTIDE SEQUENCE [LARGE SCALE GENOMIC DNA]</scope>
    <source>
        <strain evidence="2 3">BD2</strain>
    </source>
</reference>
<dbReference type="Proteomes" id="UP001476583">
    <property type="component" value="Chromosome"/>
</dbReference>
<sequence>MIRRPECHRQNGQAMTEFVVMTAGFLLILFVLVPVVAKLSDMSYKAQEAARYTAWERTVWYQTNGVEGETMPSQMNLEDGYLATRNDEDILNTAERRILSFSRDPQPFDAQDIDPQTATRANNFWRWTHGEGGQPMTGPGDMAESSAIANQATPSTAYSIVDGYNTVMGVVADVLNVISFGQGDQDFMQIAHPTRNFYTTSVNIPVPIAGGSQLGNQPLFGDRFNELNVGARSAVLADGWVAQTEDGEGSHFDEKVDDFVLGTLIDENPIFETVQSIIGIFEPSFKTLDLAPVDTAPINDSKPRCNVTTGFCYFDE</sequence>
<proteinExistence type="predicted"/>
<evidence type="ECO:0008006" key="4">
    <source>
        <dbReference type="Google" id="ProtNLM"/>
    </source>
</evidence>
<keyword evidence="1" id="KW-0812">Transmembrane</keyword>
<evidence type="ECO:0000256" key="1">
    <source>
        <dbReference type="SAM" id="Phobius"/>
    </source>
</evidence>
<accession>A0ABZ2RLP0</accession>
<keyword evidence="3" id="KW-1185">Reference proteome</keyword>
<protein>
    <recommendedName>
        <fullName evidence="4">Flp pilus-assembly TadG-like N-terminal domain-containing protein</fullName>
    </recommendedName>
</protein>
<evidence type="ECO:0000313" key="2">
    <source>
        <dbReference type="EMBL" id="WXL25581.1"/>
    </source>
</evidence>
<organism evidence="2 3">
    <name type="scientific">Ectopseudomonas mendocina</name>
    <name type="common">Pseudomonas mendocina</name>
    <dbReference type="NCBI Taxonomy" id="300"/>
    <lineage>
        <taxon>Bacteria</taxon>
        <taxon>Pseudomonadati</taxon>
        <taxon>Pseudomonadota</taxon>
        <taxon>Gammaproteobacteria</taxon>
        <taxon>Pseudomonadales</taxon>
        <taxon>Pseudomonadaceae</taxon>
        <taxon>Ectopseudomonas</taxon>
    </lineage>
</organism>
<evidence type="ECO:0000313" key="3">
    <source>
        <dbReference type="Proteomes" id="UP001476583"/>
    </source>
</evidence>
<name>A0ABZ2RLP0_ECTME</name>
<dbReference type="EMBL" id="CP148074">
    <property type="protein sequence ID" value="WXL25581.1"/>
    <property type="molecule type" value="Genomic_DNA"/>
</dbReference>